<organism evidence="2 3">
    <name type="scientific">Candidatus Pullilachnospira stercoravium</name>
    <dbReference type="NCBI Taxonomy" id="2840913"/>
    <lineage>
        <taxon>Bacteria</taxon>
        <taxon>Bacillati</taxon>
        <taxon>Bacillota</taxon>
        <taxon>Clostridia</taxon>
        <taxon>Lachnospirales</taxon>
        <taxon>Lachnospiraceae</taxon>
        <taxon>Lachnospiraceae incertae sedis</taxon>
        <taxon>Candidatus Pullilachnospira</taxon>
    </lineage>
</organism>
<accession>A0A9D1NUB2</accession>
<proteinExistence type="predicted"/>
<feature type="transmembrane region" description="Helical" evidence="1">
    <location>
        <begin position="31"/>
        <end position="50"/>
    </location>
</feature>
<dbReference type="Proteomes" id="UP000886723">
    <property type="component" value="Unassembled WGS sequence"/>
</dbReference>
<dbReference type="AlphaFoldDB" id="A0A9D1NUB2"/>
<gene>
    <name evidence="2" type="ORF">IAA63_05715</name>
</gene>
<evidence type="ECO:0000256" key="1">
    <source>
        <dbReference type="SAM" id="Phobius"/>
    </source>
</evidence>
<dbReference type="SUPFAM" id="SSF81342">
    <property type="entry name" value="Transmembrane di-heme cytochromes"/>
    <property type="match status" value="1"/>
</dbReference>
<feature type="transmembrane region" description="Helical" evidence="1">
    <location>
        <begin position="192"/>
        <end position="213"/>
    </location>
</feature>
<feature type="transmembrane region" description="Helical" evidence="1">
    <location>
        <begin position="116"/>
        <end position="139"/>
    </location>
</feature>
<evidence type="ECO:0000313" key="3">
    <source>
        <dbReference type="Proteomes" id="UP000886723"/>
    </source>
</evidence>
<reference evidence="2" key="1">
    <citation type="submission" date="2020-10" db="EMBL/GenBank/DDBJ databases">
        <authorList>
            <person name="Gilroy R."/>
        </authorList>
    </citation>
    <scope>NUCLEOTIDE SEQUENCE</scope>
    <source>
        <strain evidence="2">ChiBcec2-4451</strain>
    </source>
</reference>
<feature type="transmembrane region" description="Helical" evidence="1">
    <location>
        <begin position="7"/>
        <end position="25"/>
    </location>
</feature>
<sequence>MRAKQKMKIAVDILMTLALLLLMPYEMIGEAAHEWIGIVMFLLFITHHVLNRKWTGNLLKGRYTPLREVQTILVILILIDMLGSMISGIILSRHVFSFLNIRGLSMVARTVHMTCAYWGFVLMSLHLGIHWGVMVGMAGRLFARPLAARTWIARLAALAAAAYGVYAFVKRGIPGYLLMQVHFVFFDYEEPVILFILDYVAAMGFFVFLGYYLSMVLKKWKKR</sequence>
<comment type="caution">
    <text evidence="2">The sequence shown here is derived from an EMBL/GenBank/DDBJ whole genome shotgun (WGS) entry which is preliminary data.</text>
</comment>
<reference evidence="2" key="2">
    <citation type="journal article" date="2021" name="PeerJ">
        <title>Extensive microbial diversity within the chicken gut microbiome revealed by metagenomics and culture.</title>
        <authorList>
            <person name="Gilroy R."/>
            <person name="Ravi A."/>
            <person name="Getino M."/>
            <person name="Pursley I."/>
            <person name="Horton D.L."/>
            <person name="Alikhan N.F."/>
            <person name="Baker D."/>
            <person name="Gharbi K."/>
            <person name="Hall N."/>
            <person name="Watson M."/>
            <person name="Adriaenssens E.M."/>
            <person name="Foster-Nyarko E."/>
            <person name="Jarju S."/>
            <person name="Secka A."/>
            <person name="Antonio M."/>
            <person name="Oren A."/>
            <person name="Chaudhuri R.R."/>
            <person name="La Ragione R."/>
            <person name="Hildebrand F."/>
            <person name="Pallen M.J."/>
        </authorList>
    </citation>
    <scope>NUCLEOTIDE SEQUENCE</scope>
    <source>
        <strain evidence="2">ChiBcec2-4451</strain>
    </source>
</reference>
<dbReference type="EMBL" id="DVON01000124">
    <property type="protein sequence ID" value="HIV12623.1"/>
    <property type="molecule type" value="Genomic_DNA"/>
</dbReference>
<dbReference type="GO" id="GO:0016020">
    <property type="term" value="C:membrane"/>
    <property type="evidence" value="ECO:0007669"/>
    <property type="project" value="InterPro"/>
</dbReference>
<feature type="transmembrane region" description="Helical" evidence="1">
    <location>
        <begin position="151"/>
        <end position="169"/>
    </location>
</feature>
<keyword evidence="1" id="KW-0812">Transmembrane</keyword>
<feature type="transmembrane region" description="Helical" evidence="1">
    <location>
        <begin position="71"/>
        <end position="96"/>
    </location>
</feature>
<name>A0A9D1NUB2_9FIRM</name>
<keyword evidence="1" id="KW-0472">Membrane</keyword>
<dbReference type="GO" id="GO:0022904">
    <property type="term" value="P:respiratory electron transport chain"/>
    <property type="evidence" value="ECO:0007669"/>
    <property type="project" value="InterPro"/>
</dbReference>
<protein>
    <submittedName>
        <fullName evidence="2">DUF4405 domain-containing protein</fullName>
    </submittedName>
</protein>
<evidence type="ECO:0000313" key="2">
    <source>
        <dbReference type="EMBL" id="HIV12623.1"/>
    </source>
</evidence>
<dbReference type="InterPro" id="IPR016174">
    <property type="entry name" value="Di-haem_cyt_TM"/>
</dbReference>
<keyword evidence="1" id="KW-1133">Transmembrane helix</keyword>